<comment type="caution">
    <text evidence="1">The sequence shown here is derived from an EMBL/GenBank/DDBJ whole genome shotgun (WGS) entry which is preliminary data.</text>
</comment>
<keyword evidence="2" id="KW-1185">Reference proteome</keyword>
<sequence length="205" mass="22454">MNGFSKLGMDLAYSPLKHVVLTGAGSFGLHSRTDNPYRTRYTTSLGGGLYTMVGKALYLSVLGSYGIAASRVSYNGYSALDTLPGQVLTEYRAAYRPYSGQLCLAFLGEGVSGGLLVRQTWLDVRRLTRNGGPVGGQATEYFEPALFLRFGRRAWQGHATLGFSSPNANMRLGLQREEQRYLAANTLMIGMGLVVRPHLLRKSFQ</sequence>
<organism evidence="1 2">
    <name type="scientific">Hymenobacter koreensis</name>
    <dbReference type="NCBI Taxonomy" id="1084523"/>
    <lineage>
        <taxon>Bacteria</taxon>
        <taxon>Pseudomonadati</taxon>
        <taxon>Bacteroidota</taxon>
        <taxon>Cytophagia</taxon>
        <taxon>Cytophagales</taxon>
        <taxon>Hymenobacteraceae</taxon>
        <taxon>Hymenobacter</taxon>
    </lineage>
</organism>
<proteinExistence type="predicted"/>
<gene>
    <name evidence="1" type="ORF">GCM10023186_01510</name>
</gene>
<protein>
    <recommendedName>
        <fullName evidence="3">Outer membrane protein beta-barrel domain-containing protein</fullName>
    </recommendedName>
</protein>
<evidence type="ECO:0000313" key="2">
    <source>
        <dbReference type="Proteomes" id="UP001500454"/>
    </source>
</evidence>
<accession>A0ABP8IU27</accession>
<dbReference type="EMBL" id="BAABHA010000001">
    <property type="protein sequence ID" value="GAA4372247.1"/>
    <property type="molecule type" value="Genomic_DNA"/>
</dbReference>
<reference evidence="2" key="1">
    <citation type="journal article" date="2019" name="Int. J. Syst. Evol. Microbiol.">
        <title>The Global Catalogue of Microorganisms (GCM) 10K type strain sequencing project: providing services to taxonomists for standard genome sequencing and annotation.</title>
        <authorList>
            <consortium name="The Broad Institute Genomics Platform"/>
            <consortium name="The Broad Institute Genome Sequencing Center for Infectious Disease"/>
            <person name="Wu L."/>
            <person name="Ma J."/>
        </authorList>
    </citation>
    <scope>NUCLEOTIDE SEQUENCE [LARGE SCALE GENOMIC DNA]</scope>
    <source>
        <strain evidence="2">JCM 17924</strain>
    </source>
</reference>
<name>A0ABP8IU27_9BACT</name>
<evidence type="ECO:0000313" key="1">
    <source>
        <dbReference type="EMBL" id="GAA4372247.1"/>
    </source>
</evidence>
<dbReference type="Proteomes" id="UP001500454">
    <property type="component" value="Unassembled WGS sequence"/>
</dbReference>
<evidence type="ECO:0008006" key="3">
    <source>
        <dbReference type="Google" id="ProtNLM"/>
    </source>
</evidence>